<gene>
    <name evidence="2" type="ORF">ACFSKW_39490</name>
</gene>
<keyword evidence="3" id="KW-1185">Reference proteome</keyword>
<evidence type="ECO:0000313" key="2">
    <source>
        <dbReference type="EMBL" id="MFD1937569.1"/>
    </source>
</evidence>
<comment type="caution">
    <text evidence="2">The sequence shown here is derived from an EMBL/GenBank/DDBJ whole genome shotgun (WGS) entry which is preliminary data.</text>
</comment>
<evidence type="ECO:0000256" key="1">
    <source>
        <dbReference type="SAM" id="MobiDB-lite"/>
    </source>
</evidence>
<evidence type="ECO:0000313" key="3">
    <source>
        <dbReference type="Proteomes" id="UP001597368"/>
    </source>
</evidence>
<name>A0ABW4T8I4_9ACTN</name>
<proteinExistence type="predicted"/>
<sequence length="152" mass="16863">MIARNNRCAVFIDQVSVFSSGLILRIEGRLHESEMDRQPITVEGGAHLALRPAVKVRYPDGRTAEVLDHAPPPTATPAGDSHRTEPTLSIRGTYVQGACLSFSCWLHPLPQHGDLSISVEWQALDLPLHQWQIREAAIRESLAKVSDVWDPN</sequence>
<dbReference type="EMBL" id="JBHUFV010000061">
    <property type="protein sequence ID" value="MFD1937569.1"/>
    <property type="molecule type" value="Genomic_DNA"/>
</dbReference>
<reference evidence="3" key="1">
    <citation type="journal article" date="2019" name="Int. J. Syst. Evol. Microbiol.">
        <title>The Global Catalogue of Microorganisms (GCM) 10K type strain sequencing project: providing services to taxonomists for standard genome sequencing and annotation.</title>
        <authorList>
            <consortium name="The Broad Institute Genomics Platform"/>
            <consortium name="The Broad Institute Genome Sequencing Center for Infectious Disease"/>
            <person name="Wu L."/>
            <person name="Ma J."/>
        </authorList>
    </citation>
    <scope>NUCLEOTIDE SEQUENCE [LARGE SCALE GENOMIC DNA]</scope>
    <source>
        <strain evidence="3">ICMP 6774ER</strain>
    </source>
</reference>
<dbReference type="Proteomes" id="UP001597368">
    <property type="component" value="Unassembled WGS sequence"/>
</dbReference>
<accession>A0ABW4T8I4</accession>
<dbReference type="RefSeq" id="WP_379578870.1">
    <property type="nucleotide sequence ID" value="NZ_JBHUFV010000061.1"/>
</dbReference>
<feature type="region of interest" description="Disordered" evidence="1">
    <location>
        <begin position="64"/>
        <end position="85"/>
    </location>
</feature>
<organism evidence="2 3">
    <name type="scientific">Nonomuraea mangrovi</name>
    <dbReference type="NCBI Taxonomy" id="2316207"/>
    <lineage>
        <taxon>Bacteria</taxon>
        <taxon>Bacillati</taxon>
        <taxon>Actinomycetota</taxon>
        <taxon>Actinomycetes</taxon>
        <taxon>Streptosporangiales</taxon>
        <taxon>Streptosporangiaceae</taxon>
        <taxon>Nonomuraea</taxon>
    </lineage>
</organism>
<protein>
    <submittedName>
        <fullName evidence="2">Uncharacterized protein</fullName>
    </submittedName>
</protein>